<evidence type="ECO:0000256" key="14">
    <source>
        <dbReference type="PROSITE-ProRule" id="PRU01379"/>
    </source>
</evidence>
<dbReference type="CDD" id="cd03860">
    <property type="entry name" value="M14_CP_A-B_like"/>
    <property type="match status" value="1"/>
</dbReference>
<comment type="cofactor">
    <cofactor evidence="1">
        <name>Zn(2+)</name>
        <dbReference type="ChEBI" id="CHEBI:29105"/>
    </cofactor>
</comment>
<evidence type="ECO:0000256" key="2">
    <source>
        <dbReference type="ARBA" id="ARBA00004613"/>
    </source>
</evidence>
<dbReference type="FunFam" id="3.30.70.340:FF:000001">
    <property type="entry name" value="Carboxypeptidase A5"/>
    <property type="match status" value="1"/>
</dbReference>
<keyword evidence="18" id="KW-1185">Reference proteome</keyword>
<keyword evidence="7" id="KW-0479">Metal-binding</keyword>
<keyword evidence="9" id="KW-0378">Hydrolase</keyword>
<dbReference type="PRINTS" id="PR00765">
    <property type="entry name" value="CRBOXYPTASEA"/>
</dbReference>
<dbReference type="AlphaFoldDB" id="A0A8J9ZAQ9"/>
<evidence type="ECO:0000256" key="11">
    <source>
        <dbReference type="ARBA" id="ARBA00023049"/>
    </source>
</evidence>
<evidence type="ECO:0000256" key="9">
    <source>
        <dbReference type="ARBA" id="ARBA00022801"/>
    </source>
</evidence>
<dbReference type="Gene3D" id="3.40.630.10">
    <property type="entry name" value="Zn peptidases"/>
    <property type="match status" value="1"/>
</dbReference>
<dbReference type="InterPro" id="IPR000834">
    <property type="entry name" value="Peptidase_M14"/>
</dbReference>
<dbReference type="Gene3D" id="3.30.70.340">
    <property type="entry name" value="Metallocarboxypeptidase-like"/>
    <property type="match status" value="1"/>
</dbReference>
<evidence type="ECO:0000313" key="17">
    <source>
        <dbReference type="EMBL" id="CAH1250894.1"/>
    </source>
</evidence>
<evidence type="ECO:0000256" key="7">
    <source>
        <dbReference type="ARBA" id="ARBA00022723"/>
    </source>
</evidence>
<evidence type="ECO:0000313" key="18">
    <source>
        <dbReference type="Proteomes" id="UP000838412"/>
    </source>
</evidence>
<dbReference type="SMART" id="SM00631">
    <property type="entry name" value="Zn_pept"/>
    <property type="match status" value="1"/>
</dbReference>
<organism evidence="17 18">
    <name type="scientific">Branchiostoma lanceolatum</name>
    <name type="common">Common lancelet</name>
    <name type="synonym">Amphioxus lanceolatum</name>
    <dbReference type="NCBI Taxonomy" id="7740"/>
    <lineage>
        <taxon>Eukaryota</taxon>
        <taxon>Metazoa</taxon>
        <taxon>Chordata</taxon>
        <taxon>Cephalochordata</taxon>
        <taxon>Leptocardii</taxon>
        <taxon>Amphioxiformes</taxon>
        <taxon>Branchiostomatidae</taxon>
        <taxon>Branchiostoma</taxon>
    </lineage>
</organism>
<reference evidence="17" key="1">
    <citation type="submission" date="2022-01" db="EMBL/GenBank/DDBJ databases">
        <authorList>
            <person name="Braso-Vives M."/>
        </authorList>
    </citation>
    <scope>NUCLEOTIDE SEQUENCE</scope>
</reference>
<evidence type="ECO:0000256" key="15">
    <source>
        <dbReference type="SAM" id="Phobius"/>
    </source>
</evidence>
<keyword evidence="6" id="KW-0645">Protease</keyword>
<keyword evidence="15" id="KW-0812">Transmembrane</keyword>
<dbReference type="Pfam" id="PF00246">
    <property type="entry name" value="Peptidase_M14"/>
    <property type="match status" value="1"/>
</dbReference>
<dbReference type="InterPro" id="IPR036990">
    <property type="entry name" value="M14A-like_propep"/>
</dbReference>
<evidence type="ECO:0000256" key="13">
    <source>
        <dbReference type="ARBA" id="ARBA00057299"/>
    </source>
</evidence>
<keyword evidence="4" id="KW-0964">Secreted</keyword>
<keyword evidence="5" id="KW-0121">Carboxypeptidase</keyword>
<gene>
    <name evidence="17" type="primary">CPA2</name>
    <name evidence="17" type="ORF">BLAG_LOCUS11460</name>
</gene>
<dbReference type="EMBL" id="OV696703">
    <property type="protein sequence ID" value="CAH1250894.1"/>
    <property type="molecule type" value="Genomic_DNA"/>
</dbReference>
<dbReference type="GO" id="GO:0005615">
    <property type="term" value="C:extracellular space"/>
    <property type="evidence" value="ECO:0007669"/>
    <property type="project" value="TreeGrafter"/>
</dbReference>
<keyword evidence="12" id="KW-1015">Disulfide bond</keyword>
<evidence type="ECO:0000256" key="5">
    <source>
        <dbReference type="ARBA" id="ARBA00022645"/>
    </source>
</evidence>
<dbReference type="FunFam" id="3.40.630.10:FF:000040">
    <property type="entry name" value="zinc carboxypeptidase"/>
    <property type="match status" value="1"/>
</dbReference>
<dbReference type="InterPro" id="IPR003146">
    <property type="entry name" value="M14A_act_pep"/>
</dbReference>
<dbReference type="SUPFAM" id="SSF54897">
    <property type="entry name" value="Protease propeptides/inhibitors"/>
    <property type="match status" value="1"/>
</dbReference>
<dbReference type="GO" id="GO:0008270">
    <property type="term" value="F:zinc ion binding"/>
    <property type="evidence" value="ECO:0007669"/>
    <property type="project" value="InterPro"/>
</dbReference>
<feature type="domain" description="Peptidase M14" evidence="16">
    <location>
        <begin position="136"/>
        <end position="429"/>
    </location>
</feature>
<name>A0A8J9ZAQ9_BRALA</name>
<dbReference type="PANTHER" id="PTHR11705:SF91">
    <property type="entry name" value="FI01817P-RELATED"/>
    <property type="match status" value="1"/>
</dbReference>
<evidence type="ECO:0000259" key="16">
    <source>
        <dbReference type="PROSITE" id="PS52035"/>
    </source>
</evidence>
<keyword evidence="11" id="KW-0482">Metalloprotease</keyword>
<comment type="function">
    <text evidence="13">Involved in the digestion of the blood meal.</text>
</comment>
<protein>
    <submittedName>
        <fullName evidence="17">CPA2 protein</fullName>
    </submittedName>
</protein>
<dbReference type="GO" id="GO:0004181">
    <property type="term" value="F:metallocarboxypeptidase activity"/>
    <property type="evidence" value="ECO:0007669"/>
    <property type="project" value="InterPro"/>
</dbReference>
<dbReference type="Proteomes" id="UP000838412">
    <property type="component" value="Chromosome 18"/>
</dbReference>
<keyword evidence="15" id="KW-1133">Transmembrane helix</keyword>
<comment type="similarity">
    <text evidence="3 14">Belongs to the peptidase M14 family.</text>
</comment>
<evidence type="ECO:0000256" key="6">
    <source>
        <dbReference type="ARBA" id="ARBA00022670"/>
    </source>
</evidence>
<feature type="active site" description="Proton donor/acceptor" evidence="14">
    <location>
        <position position="395"/>
    </location>
</feature>
<sequence length="432" mass="49340">MTLLRTVFMVSFLYYFECTIFTMKVLLLWLTIAVASAMNITRFDGEQVLRVIPQDEHQLQQLTKLEATDFELDFWKRPSGLFHPVDVRVPKDRLTYFKKLFGNTGMNHTVMIDDLQQLINSQTSTSSVNGEFDFNKYNRISAINAQLDKFARTYPDRASVFTIGQSYEGRVIKGIKVGIPGYNKPAVVLEGTIHAREWIVAATLLYNIKFLLEGYDSDSKITEVMNKVDFYFIPVTNPDGYEYTHTNNRMWRKTRSRTSWCIGVDPNRNFDDHFGGAGTSRNPCSDIYHGPHAFSEVETKAVSNWVLAKKAHIKAYLAVHSYSQLWMTPYGWTSKLPRDYSAQLGLARRATQAIRRVYGTYFKSGSIANTIYAASGSSCDWAYEKAKIKYSYAIELRDKGWYGFILPANQIKPSAKEFFAGLLVVAEQVAKE</sequence>
<evidence type="ECO:0000256" key="8">
    <source>
        <dbReference type="ARBA" id="ARBA00022729"/>
    </source>
</evidence>
<evidence type="ECO:0000256" key="10">
    <source>
        <dbReference type="ARBA" id="ARBA00022833"/>
    </source>
</evidence>
<dbReference type="PANTHER" id="PTHR11705">
    <property type="entry name" value="PROTEASE FAMILY M14 CARBOXYPEPTIDASE A,B"/>
    <property type="match status" value="1"/>
</dbReference>
<evidence type="ECO:0000256" key="3">
    <source>
        <dbReference type="ARBA" id="ARBA00005988"/>
    </source>
</evidence>
<keyword evidence="10" id="KW-0862">Zinc</keyword>
<accession>A0A8J9ZAQ9</accession>
<evidence type="ECO:0000256" key="12">
    <source>
        <dbReference type="ARBA" id="ARBA00023157"/>
    </source>
</evidence>
<dbReference type="Pfam" id="PF02244">
    <property type="entry name" value="Propep_M14"/>
    <property type="match status" value="1"/>
</dbReference>
<dbReference type="OrthoDB" id="3626597at2759"/>
<dbReference type="SUPFAM" id="SSF53187">
    <property type="entry name" value="Zn-dependent exopeptidases"/>
    <property type="match status" value="1"/>
</dbReference>
<feature type="transmembrane region" description="Helical" evidence="15">
    <location>
        <begin position="12"/>
        <end position="32"/>
    </location>
</feature>
<keyword evidence="8" id="KW-0732">Signal</keyword>
<comment type="subcellular location">
    <subcellularLocation>
        <location evidence="2">Secreted</location>
    </subcellularLocation>
</comment>
<dbReference type="GO" id="GO:0006508">
    <property type="term" value="P:proteolysis"/>
    <property type="evidence" value="ECO:0007669"/>
    <property type="project" value="UniProtKB-KW"/>
</dbReference>
<dbReference type="PROSITE" id="PS52035">
    <property type="entry name" value="PEPTIDASE_M14"/>
    <property type="match status" value="1"/>
</dbReference>
<proteinExistence type="inferred from homology"/>
<evidence type="ECO:0000256" key="4">
    <source>
        <dbReference type="ARBA" id="ARBA00022525"/>
    </source>
</evidence>
<evidence type="ECO:0000256" key="1">
    <source>
        <dbReference type="ARBA" id="ARBA00001947"/>
    </source>
</evidence>
<keyword evidence="15" id="KW-0472">Membrane</keyword>